<dbReference type="RefSeq" id="XP_025514809.1">
    <property type="nucleotide sequence ID" value="XM_025658663.1"/>
</dbReference>
<accession>A0A8G1VLW8</accession>
<proteinExistence type="predicted"/>
<dbReference type="GeneID" id="37162065"/>
<protein>
    <submittedName>
        <fullName evidence="1">Uncharacterized protein</fullName>
    </submittedName>
</protein>
<dbReference type="Proteomes" id="UP000249526">
    <property type="component" value="Unassembled WGS sequence"/>
</dbReference>
<name>A0A8G1VLW8_9EURO</name>
<organism evidence="1 2">
    <name type="scientific">Aspergillus piperis CBS 112811</name>
    <dbReference type="NCBI Taxonomy" id="1448313"/>
    <lineage>
        <taxon>Eukaryota</taxon>
        <taxon>Fungi</taxon>
        <taxon>Dikarya</taxon>
        <taxon>Ascomycota</taxon>
        <taxon>Pezizomycotina</taxon>
        <taxon>Eurotiomycetes</taxon>
        <taxon>Eurotiomycetidae</taxon>
        <taxon>Eurotiales</taxon>
        <taxon>Aspergillaceae</taxon>
        <taxon>Aspergillus</taxon>
        <taxon>Aspergillus subgen. Circumdati</taxon>
    </lineage>
</organism>
<gene>
    <name evidence="1" type="ORF">BO85DRAFT_43832</name>
</gene>
<sequence>MNVEKPSDCLDGMSRKYVVKSSRAVWPYNSIPANSDQLKPSKIQALKSSLRELSLSDTGTTYDYLLPPSRQIALKPCNNSMKTANAPLSDNARKKEKMVVHQDTHVLRSLRINLVRGTLCTTYYLLSR</sequence>
<keyword evidence="2" id="KW-1185">Reference proteome</keyword>
<evidence type="ECO:0000313" key="1">
    <source>
        <dbReference type="EMBL" id="RAH56887.1"/>
    </source>
</evidence>
<evidence type="ECO:0000313" key="2">
    <source>
        <dbReference type="Proteomes" id="UP000249526"/>
    </source>
</evidence>
<reference evidence="1 2" key="1">
    <citation type="submission" date="2018-02" db="EMBL/GenBank/DDBJ databases">
        <title>The genomes of Aspergillus section Nigri reveals drivers in fungal speciation.</title>
        <authorList>
            <consortium name="DOE Joint Genome Institute"/>
            <person name="Vesth T.C."/>
            <person name="Nybo J."/>
            <person name="Theobald S."/>
            <person name="Brandl J."/>
            <person name="Frisvad J.C."/>
            <person name="Nielsen K.F."/>
            <person name="Lyhne E.K."/>
            <person name="Kogle M.E."/>
            <person name="Kuo A."/>
            <person name="Riley R."/>
            <person name="Clum A."/>
            <person name="Nolan M."/>
            <person name="Lipzen A."/>
            <person name="Salamov A."/>
            <person name="Henrissat B."/>
            <person name="Wiebenga A."/>
            <person name="De vries R.P."/>
            <person name="Grigoriev I.V."/>
            <person name="Mortensen U.H."/>
            <person name="Andersen M.R."/>
            <person name="Baker S.E."/>
        </authorList>
    </citation>
    <scope>NUCLEOTIDE SEQUENCE [LARGE SCALE GENOMIC DNA]</scope>
    <source>
        <strain evidence="1 2">CBS 112811</strain>
    </source>
</reference>
<dbReference type="AlphaFoldDB" id="A0A8G1VLW8"/>
<dbReference type="EMBL" id="KZ825064">
    <property type="protein sequence ID" value="RAH56887.1"/>
    <property type="molecule type" value="Genomic_DNA"/>
</dbReference>